<protein>
    <submittedName>
        <fullName evidence="1">Uncharacterized protein</fullName>
    </submittedName>
</protein>
<organism evidence="1 2">
    <name type="scientific">Paenibacillus brasilensis</name>
    <dbReference type="NCBI Taxonomy" id="128574"/>
    <lineage>
        <taxon>Bacteria</taxon>
        <taxon>Bacillati</taxon>
        <taxon>Bacillota</taxon>
        <taxon>Bacilli</taxon>
        <taxon>Bacillales</taxon>
        <taxon>Paenibacillaceae</taxon>
        <taxon>Paenibacillus</taxon>
    </lineage>
</organism>
<name>A0ABU0L023_9BACL</name>
<gene>
    <name evidence="1" type="ORF">QOZ95_002363</name>
</gene>
<reference evidence="1 2" key="1">
    <citation type="submission" date="2023-07" db="EMBL/GenBank/DDBJ databases">
        <title>Genomic Encyclopedia of Type Strains, Phase IV (KMG-IV): sequencing the most valuable type-strain genomes for metagenomic binning, comparative biology and taxonomic classification.</title>
        <authorList>
            <person name="Goeker M."/>
        </authorList>
    </citation>
    <scope>NUCLEOTIDE SEQUENCE [LARGE SCALE GENOMIC DNA]</scope>
    <source>
        <strain evidence="1 2">DSM 14914</strain>
    </source>
</reference>
<dbReference type="EMBL" id="JAUSWA010000011">
    <property type="protein sequence ID" value="MDQ0494200.1"/>
    <property type="molecule type" value="Genomic_DNA"/>
</dbReference>
<keyword evidence="2" id="KW-1185">Reference proteome</keyword>
<accession>A0ABU0L023</accession>
<evidence type="ECO:0000313" key="1">
    <source>
        <dbReference type="EMBL" id="MDQ0494200.1"/>
    </source>
</evidence>
<sequence length="36" mass="4015">MKESHCDWPLDGCPNDIGLRVNMLLSVNIGGWNETV</sequence>
<evidence type="ECO:0000313" key="2">
    <source>
        <dbReference type="Proteomes" id="UP001242811"/>
    </source>
</evidence>
<proteinExistence type="predicted"/>
<dbReference type="Proteomes" id="UP001242811">
    <property type="component" value="Unassembled WGS sequence"/>
</dbReference>
<comment type="caution">
    <text evidence="1">The sequence shown here is derived from an EMBL/GenBank/DDBJ whole genome shotgun (WGS) entry which is preliminary data.</text>
</comment>